<dbReference type="EMBL" id="JARQZJ010000034">
    <property type="protein sequence ID" value="KAK9875601.1"/>
    <property type="molecule type" value="Genomic_DNA"/>
</dbReference>
<proteinExistence type="predicted"/>
<evidence type="ECO:0008006" key="4">
    <source>
        <dbReference type="Google" id="ProtNLM"/>
    </source>
</evidence>
<feature type="compositionally biased region" description="Basic residues" evidence="1">
    <location>
        <begin position="155"/>
        <end position="175"/>
    </location>
</feature>
<keyword evidence="3" id="KW-1185">Reference proteome</keyword>
<evidence type="ECO:0000313" key="2">
    <source>
        <dbReference type="EMBL" id="KAK9875601.1"/>
    </source>
</evidence>
<dbReference type="InterPro" id="IPR036390">
    <property type="entry name" value="WH_DNA-bd_sf"/>
</dbReference>
<evidence type="ECO:0000313" key="3">
    <source>
        <dbReference type="Proteomes" id="UP001431783"/>
    </source>
</evidence>
<name>A0AAW1U4U8_9CUCU</name>
<reference evidence="2 3" key="1">
    <citation type="submission" date="2023-03" db="EMBL/GenBank/DDBJ databases">
        <title>Genome insight into feeding habits of ladybird beetles.</title>
        <authorList>
            <person name="Li H.-S."/>
            <person name="Huang Y.-H."/>
            <person name="Pang H."/>
        </authorList>
    </citation>
    <scope>NUCLEOTIDE SEQUENCE [LARGE SCALE GENOMIC DNA]</scope>
    <source>
        <strain evidence="2">SYSU_2023b</strain>
        <tissue evidence="2">Whole body</tissue>
    </source>
</reference>
<dbReference type="Proteomes" id="UP001431783">
    <property type="component" value="Unassembled WGS sequence"/>
</dbReference>
<sequence length="224" mass="26328">MKKVASPRHLPHVLQAIEDLGDAHGSTTRRIMDQVENANFNSSDRPKNLTTEVRKALKYALDNGLVKERGGRFAVSNFYGSSKKADPSKSIFECRRRRKRGEKKRRRRRHRRHASMSSLSDSDAPDDWESDRDLSYSRSRSRSPVYETTDGIISHRGRRRRRRSKEGRRRRRGRRHDLDHQLDDVASPRDDRRCLAHHLQDCDSPGCQRRFHDKNEDKLESYIN</sequence>
<evidence type="ECO:0000256" key="1">
    <source>
        <dbReference type="SAM" id="MobiDB-lite"/>
    </source>
</evidence>
<dbReference type="AlphaFoldDB" id="A0AAW1U4U8"/>
<protein>
    <recommendedName>
        <fullName evidence="4">H15 domain-containing protein</fullName>
    </recommendedName>
</protein>
<dbReference type="InterPro" id="IPR036388">
    <property type="entry name" value="WH-like_DNA-bd_sf"/>
</dbReference>
<organism evidence="2 3">
    <name type="scientific">Henosepilachna vigintioctopunctata</name>
    <dbReference type="NCBI Taxonomy" id="420089"/>
    <lineage>
        <taxon>Eukaryota</taxon>
        <taxon>Metazoa</taxon>
        <taxon>Ecdysozoa</taxon>
        <taxon>Arthropoda</taxon>
        <taxon>Hexapoda</taxon>
        <taxon>Insecta</taxon>
        <taxon>Pterygota</taxon>
        <taxon>Neoptera</taxon>
        <taxon>Endopterygota</taxon>
        <taxon>Coleoptera</taxon>
        <taxon>Polyphaga</taxon>
        <taxon>Cucujiformia</taxon>
        <taxon>Coccinelloidea</taxon>
        <taxon>Coccinellidae</taxon>
        <taxon>Epilachninae</taxon>
        <taxon>Epilachnini</taxon>
        <taxon>Henosepilachna</taxon>
    </lineage>
</organism>
<accession>A0AAW1U4U8</accession>
<feature type="compositionally biased region" description="Basic residues" evidence="1">
    <location>
        <begin position="95"/>
        <end position="114"/>
    </location>
</feature>
<comment type="caution">
    <text evidence="2">The sequence shown here is derived from an EMBL/GenBank/DDBJ whole genome shotgun (WGS) entry which is preliminary data.</text>
</comment>
<dbReference type="SUPFAM" id="SSF46785">
    <property type="entry name" value="Winged helix' DNA-binding domain"/>
    <property type="match status" value="1"/>
</dbReference>
<feature type="region of interest" description="Disordered" evidence="1">
    <location>
        <begin position="78"/>
        <end position="184"/>
    </location>
</feature>
<gene>
    <name evidence="2" type="ORF">WA026_009403</name>
</gene>
<dbReference type="Gene3D" id="1.10.10.10">
    <property type="entry name" value="Winged helix-like DNA-binding domain superfamily/Winged helix DNA-binding domain"/>
    <property type="match status" value="1"/>
</dbReference>